<keyword evidence="4" id="KW-0067">ATP-binding</keyword>
<dbReference type="EC" id="2.7.1.148" evidence="6"/>
<feature type="domain" description="GHMP kinase N-terminal" evidence="5">
    <location>
        <begin position="63"/>
        <end position="139"/>
    </location>
</feature>
<gene>
    <name evidence="6" type="ORF">MNBD_ACTINO01-1641</name>
</gene>
<dbReference type="HAMAP" id="MF_00061">
    <property type="entry name" value="IspE"/>
    <property type="match status" value="1"/>
</dbReference>
<dbReference type="Gene3D" id="3.30.70.890">
    <property type="entry name" value="GHMP kinase, C-terminal domain"/>
    <property type="match status" value="1"/>
</dbReference>
<keyword evidence="2" id="KW-0547">Nucleotide-binding</keyword>
<dbReference type="AlphaFoldDB" id="A0A3B0SL66"/>
<dbReference type="Gene3D" id="3.30.230.10">
    <property type="match status" value="1"/>
</dbReference>
<keyword evidence="3 6" id="KW-0418">Kinase</keyword>
<accession>A0A3B0SL66</accession>
<dbReference type="GO" id="GO:0016114">
    <property type="term" value="P:terpenoid biosynthetic process"/>
    <property type="evidence" value="ECO:0007669"/>
    <property type="project" value="InterPro"/>
</dbReference>
<dbReference type="Pfam" id="PF00288">
    <property type="entry name" value="GHMP_kinases_N"/>
    <property type="match status" value="1"/>
</dbReference>
<dbReference type="InterPro" id="IPR006204">
    <property type="entry name" value="GHMP_kinase_N_dom"/>
</dbReference>
<dbReference type="PIRSF" id="PIRSF010376">
    <property type="entry name" value="IspE"/>
    <property type="match status" value="1"/>
</dbReference>
<keyword evidence="1 6" id="KW-0808">Transferase</keyword>
<evidence type="ECO:0000313" key="6">
    <source>
        <dbReference type="EMBL" id="VAW06188.1"/>
    </source>
</evidence>
<reference evidence="6" key="1">
    <citation type="submission" date="2018-06" db="EMBL/GenBank/DDBJ databases">
        <authorList>
            <person name="Zhirakovskaya E."/>
        </authorList>
    </citation>
    <scope>NUCLEOTIDE SEQUENCE</scope>
</reference>
<dbReference type="PANTHER" id="PTHR43527:SF2">
    <property type="entry name" value="4-DIPHOSPHOCYTIDYL-2-C-METHYL-D-ERYTHRITOL KINASE, CHLOROPLASTIC"/>
    <property type="match status" value="1"/>
</dbReference>
<dbReference type="GO" id="GO:0050515">
    <property type="term" value="F:4-(cytidine 5'-diphospho)-2-C-methyl-D-erythritol kinase activity"/>
    <property type="evidence" value="ECO:0007669"/>
    <property type="project" value="UniProtKB-EC"/>
</dbReference>
<dbReference type="InterPro" id="IPR004424">
    <property type="entry name" value="IspE"/>
</dbReference>
<evidence type="ECO:0000256" key="2">
    <source>
        <dbReference type="ARBA" id="ARBA00022741"/>
    </source>
</evidence>
<evidence type="ECO:0000259" key="5">
    <source>
        <dbReference type="Pfam" id="PF00288"/>
    </source>
</evidence>
<evidence type="ECO:0000256" key="1">
    <source>
        <dbReference type="ARBA" id="ARBA00022679"/>
    </source>
</evidence>
<name>A0A3B0SL66_9ZZZZ</name>
<evidence type="ECO:0000256" key="4">
    <source>
        <dbReference type="ARBA" id="ARBA00022840"/>
    </source>
</evidence>
<dbReference type="SUPFAM" id="SSF54211">
    <property type="entry name" value="Ribosomal protein S5 domain 2-like"/>
    <property type="match status" value="1"/>
</dbReference>
<dbReference type="InterPro" id="IPR036554">
    <property type="entry name" value="GHMP_kinase_C_sf"/>
</dbReference>
<protein>
    <submittedName>
        <fullName evidence="6">4-diphosphocytidyl-2-C-methyl-D-erythritol kinase</fullName>
        <ecNumber evidence="6">2.7.1.148</ecNumber>
    </submittedName>
</protein>
<dbReference type="EMBL" id="UOEI01000456">
    <property type="protein sequence ID" value="VAW06188.1"/>
    <property type="molecule type" value="Genomic_DNA"/>
</dbReference>
<dbReference type="GO" id="GO:0005524">
    <property type="term" value="F:ATP binding"/>
    <property type="evidence" value="ECO:0007669"/>
    <property type="project" value="UniProtKB-KW"/>
</dbReference>
<dbReference type="SUPFAM" id="SSF55060">
    <property type="entry name" value="GHMP Kinase, C-terminal domain"/>
    <property type="match status" value="1"/>
</dbReference>
<sequence length="283" mass="29341">MMRALAYAKVNLALAVYPPSVDGYHPLSGIFQSVSLHDVVTIRGATQDTVTVSNNEGPADSSNLAFVAMDAARRAARITAPASVDVVKHIPSGSGLGGGSADAAAALGLMVRRYGIDPDTAVEIAASIGSDVPFSSTGGSCLVEGRGERLTPIESLEGFALVIVVPPFSLSTPDVFGRWDEMGGPSGTPLSDGVLPPVLRGGLPMRNDLYPAAASLDPRIDDWRAELAVLWGTEVAMTGSGSALFAFFVGLDEALDAADVVDTPTRAVEAVTPVRHGWEPLDE</sequence>
<proteinExistence type="inferred from homology"/>
<dbReference type="InterPro" id="IPR020568">
    <property type="entry name" value="Ribosomal_Su5_D2-typ_SF"/>
</dbReference>
<organism evidence="6">
    <name type="scientific">hydrothermal vent metagenome</name>
    <dbReference type="NCBI Taxonomy" id="652676"/>
    <lineage>
        <taxon>unclassified sequences</taxon>
        <taxon>metagenomes</taxon>
        <taxon>ecological metagenomes</taxon>
    </lineage>
</organism>
<evidence type="ECO:0000256" key="3">
    <source>
        <dbReference type="ARBA" id="ARBA00022777"/>
    </source>
</evidence>
<dbReference type="PANTHER" id="PTHR43527">
    <property type="entry name" value="4-DIPHOSPHOCYTIDYL-2-C-METHYL-D-ERYTHRITOL KINASE, CHLOROPLASTIC"/>
    <property type="match status" value="1"/>
</dbReference>
<dbReference type="InterPro" id="IPR014721">
    <property type="entry name" value="Ribsml_uS5_D2-typ_fold_subgr"/>
</dbReference>